<accession>A0A0E0R109</accession>
<name>A0A0E0R109_ORYRU</name>
<dbReference type="Proteomes" id="UP000008022">
    <property type="component" value="Unassembled WGS sequence"/>
</dbReference>
<dbReference type="HOGENOM" id="CLU_2486918_0_0_1"/>
<sequence>MVEPCAVCPCCRAAPLALGLASIATAAAKARHTRAMSNLSSGRRCDLHLNRGDHRHEGADELEAVNMLAKKVWVVQNAKKAKIPSPK</sequence>
<dbReference type="Gramene" id="ORUFI10G15770.1">
    <property type="protein sequence ID" value="ORUFI10G15770.1"/>
    <property type="gene ID" value="ORUFI10G15770"/>
</dbReference>
<evidence type="ECO:0000313" key="2">
    <source>
        <dbReference type="Proteomes" id="UP000008022"/>
    </source>
</evidence>
<proteinExistence type="predicted"/>
<dbReference type="EnsemblPlants" id="ORUFI10G15770.1">
    <property type="protein sequence ID" value="ORUFI10G15770.1"/>
    <property type="gene ID" value="ORUFI10G15770"/>
</dbReference>
<dbReference type="AlphaFoldDB" id="A0A0E0R109"/>
<organism evidence="1 2">
    <name type="scientific">Oryza rufipogon</name>
    <name type="common">Brownbeard rice</name>
    <name type="synonym">Asian wild rice</name>
    <dbReference type="NCBI Taxonomy" id="4529"/>
    <lineage>
        <taxon>Eukaryota</taxon>
        <taxon>Viridiplantae</taxon>
        <taxon>Streptophyta</taxon>
        <taxon>Embryophyta</taxon>
        <taxon>Tracheophyta</taxon>
        <taxon>Spermatophyta</taxon>
        <taxon>Magnoliopsida</taxon>
        <taxon>Liliopsida</taxon>
        <taxon>Poales</taxon>
        <taxon>Poaceae</taxon>
        <taxon>BOP clade</taxon>
        <taxon>Oryzoideae</taxon>
        <taxon>Oryzeae</taxon>
        <taxon>Oryzinae</taxon>
        <taxon>Oryza</taxon>
    </lineage>
</organism>
<protein>
    <submittedName>
        <fullName evidence="1">Uncharacterized protein</fullName>
    </submittedName>
</protein>
<reference evidence="1" key="2">
    <citation type="submission" date="2015-06" db="UniProtKB">
        <authorList>
            <consortium name="EnsemblPlants"/>
        </authorList>
    </citation>
    <scope>IDENTIFICATION</scope>
</reference>
<keyword evidence="2" id="KW-1185">Reference proteome</keyword>
<reference evidence="2" key="1">
    <citation type="submission" date="2013-06" db="EMBL/GenBank/DDBJ databases">
        <authorList>
            <person name="Zhao Q."/>
        </authorList>
    </citation>
    <scope>NUCLEOTIDE SEQUENCE</scope>
    <source>
        <strain evidence="2">cv. W1943</strain>
    </source>
</reference>
<evidence type="ECO:0000313" key="1">
    <source>
        <dbReference type="EnsemblPlants" id="ORUFI10G15770.1"/>
    </source>
</evidence>